<dbReference type="PANTHER" id="PTHR38605">
    <property type="entry name" value="ATPASE-RELATED"/>
    <property type="match status" value="1"/>
</dbReference>
<dbReference type="Pfam" id="PF04317">
    <property type="entry name" value="DUF463"/>
    <property type="match status" value="1"/>
</dbReference>
<name>A0A4U1BJC1_9GAMM</name>
<dbReference type="PIRSF" id="PIRSF019381">
    <property type="entry name" value="YcjX"/>
    <property type="match status" value="1"/>
</dbReference>
<proteinExistence type="predicted"/>
<accession>A0A4U1BJC1</accession>
<dbReference type="Proteomes" id="UP000305675">
    <property type="component" value="Unassembled WGS sequence"/>
</dbReference>
<comment type="caution">
    <text evidence="1">The sequence shown here is derived from an EMBL/GenBank/DDBJ whole genome shotgun (WGS) entry which is preliminary data.</text>
</comment>
<evidence type="ECO:0000313" key="2">
    <source>
        <dbReference type="Proteomes" id="UP000305675"/>
    </source>
</evidence>
<evidence type="ECO:0000313" key="1">
    <source>
        <dbReference type="EMBL" id="TKB50852.1"/>
    </source>
</evidence>
<dbReference type="InterPro" id="IPR007413">
    <property type="entry name" value="YcjX-like"/>
</dbReference>
<dbReference type="EMBL" id="SWCJ01000020">
    <property type="protein sequence ID" value="TKB50852.1"/>
    <property type="molecule type" value="Genomic_DNA"/>
</dbReference>
<dbReference type="PANTHER" id="PTHR38605:SF1">
    <property type="entry name" value="ATPASE"/>
    <property type="match status" value="1"/>
</dbReference>
<protein>
    <submittedName>
        <fullName evidence="1">YcjX family protein</fullName>
    </submittedName>
</protein>
<dbReference type="AlphaFoldDB" id="A0A4U1BJC1"/>
<sequence>MLGVATSKPFMSRIKQSFSHLGQQMEQAVKRGLDRHVRLGVTGISGAGKTAFITSLVNQILNGESQFLPAWQVLEQGRFLGAKLAPQPDLTLQPFDYSGAVGKLKQGHWPPSTHSISEIRLLLRYQPSKGLAGQFGQPITLTLDIIDYPGEWLLDLPLLGQEYAQWCAEVWPELNRGAWQEHSRSWCQKVRALEGNEDNSVINELASEYAELLKTLKQQYGASLLQPGRALLPGELAGAPALAWFPLPPSLLERLSEESPLRQTLSQRFSAYCDEVVEPFFRHYFAKLDRQVVLVDCLSALNHGRDQTEQLALTLSRLSHSFHYGPGSMLTRLFRPRIDKVLFAASKADHITADQQPALLQLMHSLLKESRRQPKYFGTEIETLVLSAINATEQAKVSSAQNQSVIKGRDLDGQWRVRYPGEVPRRLPDADFWQQQGFDFSGFMPPLWQGDEPLPQMRMDYAMQFLLGDKMR</sequence>
<gene>
    <name evidence="1" type="ORF">FCL42_18720</name>
</gene>
<dbReference type="OrthoDB" id="9777645at2"/>
<reference evidence="1 2" key="1">
    <citation type="submission" date="2019-04" db="EMBL/GenBank/DDBJ databases">
        <authorList>
            <person name="Hwang J.C."/>
        </authorList>
    </citation>
    <scope>NUCLEOTIDE SEQUENCE [LARGE SCALE GENOMIC DNA]</scope>
    <source>
        <strain evidence="1 2">IMCC35002</strain>
    </source>
</reference>
<keyword evidence="2" id="KW-1185">Reference proteome</keyword>
<dbReference type="InterPro" id="IPR027417">
    <property type="entry name" value="P-loop_NTPase"/>
</dbReference>
<organism evidence="1 2">
    <name type="scientific">Ferrimonas aestuarii</name>
    <dbReference type="NCBI Taxonomy" id="2569539"/>
    <lineage>
        <taxon>Bacteria</taxon>
        <taxon>Pseudomonadati</taxon>
        <taxon>Pseudomonadota</taxon>
        <taxon>Gammaproteobacteria</taxon>
        <taxon>Alteromonadales</taxon>
        <taxon>Ferrimonadaceae</taxon>
        <taxon>Ferrimonas</taxon>
    </lineage>
</organism>
<dbReference type="SUPFAM" id="SSF52540">
    <property type="entry name" value="P-loop containing nucleoside triphosphate hydrolases"/>
    <property type="match status" value="1"/>
</dbReference>